<reference evidence="1 2" key="1">
    <citation type="submission" date="2018-06" db="EMBL/GenBank/DDBJ databases">
        <authorList>
            <consortium name="Pathogen Informatics"/>
            <person name="Doyle S."/>
        </authorList>
    </citation>
    <scope>NUCLEOTIDE SEQUENCE [LARGE SCALE GENOMIC DNA]</scope>
    <source>
        <strain evidence="1 2">NCTC10786</strain>
    </source>
</reference>
<sequence length="54" mass="6071">MLFPRSSTLLINQPGFRVMTFQFEIGLGEFFPQAAHNGLLDSDRETGGFHNDRG</sequence>
<protein>
    <submittedName>
        <fullName evidence="1">Uncharacterized protein</fullName>
    </submittedName>
</protein>
<dbReference type="AlphaFoldDB" id="A0A2X2WHS9"/>
<dbReference type="EMBL" id="UAVY01000007">
    <property type="protein sequence ID" value="SQB37681.1"/>
    <property type="molecule type" value="Genomic_DNA"/>
</dbReference>
<accession>A0A2X2WHS9</accession>
<evidence type="ECO:0000313" key="2">
    <source>
        <dbReference type="Proteomes" id="UP000251584"/>
    </source>
</evidence>
<evidence type="ECO:0000313" key="1">
    <source>
        <dbReference type="EMBL" id="SQB37681.1"/>
    </source>
</evidence>
<name>A0A2X2WHS9_CITKO</name>
<organism evidence="1 2">
    <name type="scientific">Citrobacter koseri</name>
    <name type="common">Citrobacter diversus</name>
    <dbReference type="NCBI Taxonomy" id="545"/>
    <lineage>
        <taxon>Bacteria</taxon>
        <taxon>Pseudomonadati</taxon>
        <taxon>Pseudomonadota</taxon>
        <taxon>Gammaproteobacteria</taxon>
        <taxon>Enterobacterales</taxon>
        <taxon>Enterobacteriaceae</taxon>
        <taxon>Citrobacter</taxon>
    </lineage>
</organism>
<gene>
    <name evidence="1" type="ORF">NCTC10786_04440</name>
</gene>
<dbReference type="Proteomes" id="UP000251584">
    <property type="component" value="Unassembled WGS sequence"/>
</dbReference>
<proteinExistence type="predicted"/>